<dbReference type="AlphaFoldDB" id="A0A841FY24"/>
<reference evidence="5 6" key="1">
    <citation type="submission" date="2020-08" db="EMBL/GenBank/DDBJ databases">
        <title>Genomic Encyclopedia of Type Strains, Phase IV (KMG-IV): sequencing the most valuable type-strain genomes for metagenomic binning, comparative biology and taxonomic classification.</title>
        <authorList>
            <person name="Goeker M."/>
        </authorList>
    </citation>
    <scope>NUCLEOTIDE SEQUENCE [LARGE SCALE GENOMIC DNA]</scope>
    <source>
        <strain evidence="5 6">YIM 65646</strain>
    </source>
</reference>
<keyword evidence="2" id="KW-1015">Disulfide bond</keyword>
<evidence type="ECO:0000313" key="6">
    <source>
        <dbReference type="Proteomes" id="UP000548476"/>
    </source>
</evidence>
<dbReference type="PANTHER" id="PTHR46943:SF1">
    <property type="entry name" value="PENTRAXIN-RELATED PROTEIN PTX3"/>
    <property type="match status" value="1"/>
</dbReference>
<organism evidence="5 6">
    <name type="scientific">Phytomonospora endophytica</name>
    <dbReference type="NCBI Taxonomy" id="714109"/>
    <lineage>
        <taxon>Bacteria</taxon>
        <taxon>Bacillati</taxon>
        <taxon>Actinomycetota</taxon>
        <taxon>Actinomycetes</taxon>
        <taxon>Micromonosporales</taxon>
        <taxon>Micromonosporaceae</taxon>
        <taxon>Phytomonospora</taxon>
    </lineage>
</organism>
<dbReference type="InterPro" id="IPR006558">
    <property type="entry name" value="LamG-like"/>
</dbReference>
<dbReference type="InterPro" id="IPR013320">
    <property type="entry name" value="ConA-like_dom_sf"/>
</dbReference>
<dbReference type="Gene3D" id="2.60.120.200">
    <property type="match status" value="2"/>
</dbReference>
<gene>
    <name evidence="5" type="ORF">HNR73_006137</name>
</gene>
<dbReference type="PANTHER" id="PTHR46943">
    <property type="entry name" value="PENTRAXIN-RELATED PROTEIN PTX3"/>
    <property type="match status" value="1"/>
</dbReference>
<evidence type="ECO:0000256" key="3">
    <source>
        <dbReference type="SAM" id="SignalP"/>
    </source>
</evidence>
<keyword evidence="1 3" id="KW-0732">Signal</keyword>
<dbReference type="Proteomes" id="UP000548476">
    <property type="component" value="Unassembled WGS sequence"/>
</dbReference>
<evidence type="ECO:0000256" key="1">
    <source>
        <dbReference type="ARBA" id="ARBA00022729"/>
    </source>
</evidence>
<dbReference type="Pfam" id="PF13385">
    <property type="entry name" value="Laminin_G_3"/>
    <property type="match status" value="2"/>
</dbReference>
<feature type="signal peptide" evidence="3">
    <location>
        <begin position="1"/>
        <end position="34"/>
    </location>
</feature>
<dbReference type="SUPFAM" id="SSF49899">
    <property type="entry name" value="Concanavalin A-like lectins/glucanases"/>
    <property type="match status" value="2"/>
</dbReference>
<dbReference type="GO" id="GO:0006955">
    <property type="term" value="P:immune response"/>
    <property type="evidence" value="ECO:0007669"/>
    <property type="project" value="InterPro"/>
</dbReference>
<protein>
    <recommendedName>
        <fullName evidence="4">LamG-like jellyroll fold domain-containing protein</fullName>
    </recommendedName>
</protein>
<feature type="chain" id="PRO_5032991699" description="LamG-like jellyroll fold domain-containing protein" evidence="3">
    <location>
        <begin position="35"/>
        <end position="561"/>
    </location>
</feature>
<evidence type="ECO:0000259" key="4">
    <source>
        <dbReference type="SMART" id="SM00560"/>
    </source>
</evidence>
<feature type="domain" description="LamG-like jellyroll fold" evidence="4">
    <location>
        <begin position="202"/>
        <end position="341"/>
    </location>
</feature>
<dbReference type="InterPro" id="IPR042837">
    <property type="entry name" value="PTX3"/>
</dbReference>
<evidence type="ECO:0000313" key="5">
    <source>
        <dbReference type="EMBL" id="MBB6038257.1"/>
    </source>
</evidence>
<dbReference type="SMART" id="SM00560">
    <property type="entry name" value="LamGL"/>
    <property type="match status" value="2"/>
</dbReference>
<comment type="caution">
    <text evidence="5">The sequence shown here is derived from an EMBL/GenBank/DDBJ whole genome shotgun (WGS) entry which is preliminary data.</text>
</comment>
<dbReference type="EMBL" id="JACHGT010000015">
    <property type="protein sequence ID" value="MBB6038257.1"/>
    <property type="molecule type" value="Genomic_DNA"/>
</dbReference>
<proteinExistence type="predicted"/>
<feature type="domain" description="LamG-like jellyroll fold" evidence="4">
    <location>
        <begin position="419"/>
        <end position="553"/>
    </location>
</feature>
<evidence type="ECO:0000256" key="2">
    <source>
        <dbReference type="ARBA" id="ARBA00023157"/>
    </source>
</evidence>
<sequence>MPVHALVRAIGSRAGAALLVFAASLLLFPATAYADESVATVSSVDYPECVPDSCGAHGSPETPGTFVFTGSADIAGFRYGFRDPADSYVAAVGGVAEVTLTPPTFGMNVLFFQTVDGSGRLGDRYSYGFIVTRPSGPVAAWPLETRRGTTGPFLDGTGSGHDLAVFGNPVLTPDTRLIGAPTAVFDGDDHLATAGPVIRSDSSFTLSTWAKLDHLGGNATAISLDGAQVSAVRLEYAANPGAWCLSVRMTDAPAAPSLHTCQATPATKAWTHLTGTYDAVAGVIRLYVNGELTGERAVPAPTWNATGPVAVGRALCHAEACRAFDGGLADARLYDRAVDPREIREYLWNLPRLMTTEVVGSWSFNGDCCGTARDETAWNRELILGPGADIEAWGAGDVLRTGTGEAFAATAGPVVRTGDSFTVSAIAIPDAVNADATLLSQSGTAVSAFELGYRADVDAWCMTVRLSDAVDAPIRSACQDTPPDGGVVHLAGVYDAVADEIRLYVSGAAVAVTTVDAPLWNAGGGFTVGRGTLGAYVGRSLDVAVHWGALTDAEVAVLALS</sequence>
<dbReference type="RefSeq" id="WP_184791041.1">
    <property type="nucleotide sequence ID" value="NZ_BONT01000047.1"/>
</dbReference>
<name>A0A841FY24_9ACTN</name>
<accession>A0A841FY24</accession>
<keyword evidence="6" id="KW-1185">Reference proteome</keyword>